<sequence>MGWNFWQFTGLRKKMLLYYLVITLLLGLTSLASYYSAQTLISRLTNIFIDYVYLNNLYTEITALESTVERYLGSKSSEALLEYYNLNNKLQEQASQLSQLKGYDKNTLMLKDIGNMMDNLLQEADAAVNAKRGRMGGVYLVHFTESHKIAGYIKTYINELLYNKLQEGSQKYESIKGHMVLLSYLNFFLIIGLLLSSILLAIYFTYKITRPIIELSRSAERISRGDFGVEPVNIQGETEDEVRILAEAFNRMAVSIKNYIDKIKYQAEMEKRLKEQEMQNLMMKNLLKDARLKSLQSQINPHFLFNTLNAASQLAMMEGAEKSALFIEKVADLFRYNLKRLDKPVTLRDEIRHVENYMYILKTRFGDKIDFYLDIEDSVLDLEIPCTVIQPVVENAFLHGIEKMEGPGKIALKVKKQDGYVAIEVEDNGVGMEDHVIRSILKVELADGGREGHVSGIGMHNVINRLMLFYNVEEAQDIIEIYSQKGAGTKVILKIPLKEDRRIVQS</sequence>
<keyword evidence="8" id="KW-1185">Reference proteome</keyword>
<evidence type="ECO:0000313" key="7">
    <source>
        <dbReference type="EMBL" id="SMB99488.1"/>
    </source>
</evidence>
<dbReference type="InterPro" id="IPR036890">
    <property type="entry name" value="HATPase_C_sf"/>
</dbReference>
<evidence type="ECO:0000256" key="1">
    <source>
        <dbReference type="ARBA" id="ARBA00004370"/>
    </source>
</evidence>
<evidence type="ECO:0000256" key="4">
    <source>
        <dbReference type="ARBA" id="ARBA00022777"/>
    </source>
</evidence>
<feature type="domain" description="HAMP" evidence="6">
    <location>
        <begin position="206"/>
        <end position="261"/>
    </location>
</feature>
<evidence type="ECO:0000313" key="8">
    <source>
        <dbReference type="Proteomes" id="UP000192569"/>
    </source>
</evidence>
<dbReference type="CDD" id="cd06225">
    <property type="entry name" value="HAMP"/>
    <property type="match status" value="1"/>
</dbReference>
<dbReference type="PANTHER" id="PTHR34220">
    <property type="entry name" value="SENSOR HISTIDINE KINASE YPDA"/>
    <property type="match status" value="1"/>
</dbReference>
<dbReference type="SUPFAM" id="SSF158472">
    <property type="entry name" value="HAMP domain-like"/>
    <property type="match status" value="1"/>
</dbReference>
<dbReference type="SMART" id="SM00304">
    <property type="entry name" value="HAMP"/>
    <property type="match status" value="1"/>
</dbReference>
<dbReference type="Pfam" id="PF02518">
    <property type="entry name" value="HATPase_c"/>
    <property type="match status" value="1"/>
</dbReference>
<evidence type="ECO:0000256" key="2">
    <source>
        <dbReference type="ARBA" id="ARBA00022553"/>
    </source>
</evidence>
<comment type="subcellular location">
    <subcellularLocation>
        <location evidence="1">Membrane</location>
    </subcellularLocation>
</comment>
<dbReference type="PANTHER" id="PTHR34220:SF7">
    <property type="entry name" value="SENSOR HISTIDINE KINASE YPDA"/>
    <property type="match status" value="1"/>
</dbReference>
<dbReference type="InterPro" id="IPR003594">
    <property type="entry name" value="HATPase_dom"/>
</dbReference>
<dbReference type="Pfam" id="PF00672">
    <property type="entry name" value="HAMP"/>
    <property type="match status" value="1"/>
</dbReference>
<dbReference type="InterPro" id="IPR010559">
    <property type="entry name" value="Sig_transdc_His_kin_internal"/>
</dbReference>
<dbReference type="GO" id="GO:0016020">
    <property type="term" value="C:membrane"/>
    <property type="evidence" value="ECO:0007669"/>
    <property type="project" value="UniProtKB-SubCell"/>
</dbReference>
<proteinExistence type="predicted"/>
<dbReference type="Gene3D" id="6.10.340.10">
    <property type="match status" value="1"/>
</dbReference>
<dbReference type="RefSeq" id="WP_084666604.1">
    <property type="nucleotide sequence ID" value="NZ_LT838272.1"/>
</dbReference>
<dbReference type="PROSITE" id="PS50885">
    <property type="entry name" value="HAMP"/>
    <property type="match status" value="1"/>
</dbReference>
<keyword evidence="5" id="KW-1133">Transmembrane helix</keyword>
<keyword evidence="3" id="KW-0808">Transferase</keyword>
<name>A0A1W1W1L2_9FIRM</name>
<keyword evidence="5" id="KW-0812">Transmembrane</keyword>
<evidence type="ECO:0000256" key="3">
    <source>
        <dbReference type="ARBA" id="ARBA00022679"/>
    </source>
</evidence>
<feature type="transmembrane region" description="Helical" evidence="5">
    <location>
        <begin position="181"/>
        <end position="206"/>
    </location>
</feature>
<dbReference type="OrthoDB" id="9809348at2"/>
<accession>A0A1W1W1L2</accession>
<protein>
    <submittedName>
        <fullName evidence="7">Histidine kinase-, DNA gyrase B-, and HSP90-like ATPase</fullName>
    </submittedName>
</protein>
<evidence type="ECO:0000259" key="6">
    <source>
        <dbReference type="PROSITE" id="PS50885"/>
    </source>
</evidence>
<dbReference type="EMBL" id="LT838272">
    <property type="protein sequence ID" value="SMB99488.1"/>
    <property type="molecule type" value="Genomic_DNA"/>
</dbReference>
<keyword evidence="5" id="KW-0472">Membrane</keyword>
<gene>
    <name evidence="7" type="ORF">SAMN00808754_2925</name>
</gene>
<dbReference type="Proteomes" id="UP000192569">
    <property type="component" value="Chromosome I"/>
</dbReference>
<dbReference type="InterPro" id="IPR003660">
    <property type="entry name" value="HAMP_dom"/>
</dbReference>
<keyword evidence="2" id="KW-0597">Phosphoprotein</keyword>
<evidence type="ECO:0000256" key="5">
    <source>
        <dbReference type="SAM" id="Phobius"/>
    </source>
</evidence>
<keyword evidence="4 7" id="KW-0418">Kinase</keyword>
<dbReference type="AlphaFoldDB" id="A0A1W1W1L2"/>
<organism evidence="7 8">
    <name type="scientific">Thermanaeromonas toyohensis ToBE</name>
    <dbReference type="NCBI Taxonomy" id="698762"/>
    <lineage>
        <taxon>Bacteria</taxon>
        <taxon>Bacillati</taxon>
        <taxon>Bacillota</taxon>
        <taxon>Clostridia</taxon>
        <taxon>Neomoorellales</taxon>
        <taxon>Neomoorellaceae</taxon>
        <taxon>Thermanaeromonas</taxon>
    </lineage>
</organism>
<dbReference type="SUPFAM" id="SSF55874">
    <property type="entry name" value="ATPase domain of HSP90 chaperone/DNA topoisomerase II/histidine kinase"/>
    <property type="match status" value="1"/>
</dbReference>
<feature type="transmembrane region" description="Helical" evidence="5">
    <location>
        <begin position="16"/>
        <end position="37"/>
    </location>
</feature>
<dbReference type="STRING" id="698762.SAMN00808754_2925"/>
<dbReference type="InterPro" id="IPR050640">
    <property type="entry name" value="Bact_2-comp_sensor_kinase"/>
</dbReference>
<dbReference type="Pfam" id="PF06580">
    <property type="entry name" value="His_kinase"/>
    <property type="match status" value="1"/>
</dbReference>
<dbReference type="Gene3D" id="3.30.565.10">
    <property type="entry name" value="Histidine kinase-like ATPase, C-terminal domain"/>
    <property type="match status" value="1"/>
</dbReference>
<reference evidence="7 8" key="1">
    <citation type="submission" date="2017-04" db="EMBL/GenBank/DDBJ databases">
        <authorList>
            <person name="Afonso C.L."/>
            <person name="Miller P.J."/>
            <person name="Scott M.A."/>
            <person name="Spackman E."/>
            <person name="Goraichik I."/>
            <person name="Dimitrov K.M."/>
            <person name="Suarez D.L."/>
            <person name="Swayne D.E."/>
        </authorList>
    </citation>
    <scope>NUCLEOTIDE SEQUENCE [LARGE SCALE GENOMIC DNA]</scope>
    <source>
        <strain evidence="7 8">ToBE</strain>
    </source>
</reference>
<dbReference type="GO" id="GO:0000155">
    <property type="term" value="F:phosphorelay sensor kinase activity"/>
    <property type="evidence" value="ECO:0007669"/>
    <property type="project" value="InterPro"/>
</dbReference>